<sequence>MVTLSRRGLIAAATATLAAPALVRTAWAAAPPADPVAGRSLVFEDSFTRIDRSIWDAGPKAGTADPGHYGRAAFARFGGEERFDPYAIVDDPLTENGKALQISARYIGREMNIPNYWGNSEPEAQWVGGNLQTAKSDGTVMRSWRRGYFEARMIFPEHPLTWPAFWLLNDRVILQPETAVELDIVEHKGFEPKLYGTNVHEWGPPEDNHAGTGVWTNEDLTQSYNLYGMLVEGDYCATYFNRRPVIDMNTGQPAVWTLMRSGQMDAADDGFWLLLTLALRADYPFPDPLLPEHHETHMRVDNVRVYA</sequence>
<dbReference type="InterPro" id="IPR000757">
    <property type="entry name" value="Beta-glucanase-like"/>
</dbReference>
<dbReference type="GO" id="GO:0004553">
    <property type="term" value="F:hydrolase activity, hydrolyzing O-glycosyl compounds"/>
    <property type="evidence" value="ECO:0007669"/>
    <property type="project" value="InterPro"/>
</dbReference>
<dbReference type="PANTHER" id="PTHR10963">
    <property type="entry name" value="GLYCOSYL HYDROLASE-RELATED"/>
    <property type="match status" value="1"/>
</dbReference>
<dbReference type="Pfam" id="PF00722">
    <property type="entry name" value="Glyco_hydro_16"/>
    <property type="match status" value="1"/>
</dbReference>
<dbReference type="Proteomes" id="UP000285710">
    <property type="component" value="Unassembled WGS sequence"/>
</dbReference>
<dbReference type="InterPro" id="IPR006311">
    <property type="entry name" value="TAT_signal"/>
</dbReference>
<dbReference type="Gene3D" id="2.60.120.200">
    <property type="match status" value="1"/>
</dbReference>
<feature type="domain" description="GH16" evidence="3">
    <location>
        <begin position="53"/>
        <end position="307"/>
    </location>
</feature>
<dbReference type="InterPro" id="IPR050546">
    <property type="entry name" value="Glycosyl_Hydrlase_16"/>
</dbReference>
<protein>
    <submittedName>
        <fullName evidence="4">Glycosyl hydrolase family protein</fullName>
    </submittedName>
</protein>
<comment type="similarity">
    <text evidence="1">Belongs to the glycosyl hydrolase 16 family.</text>
</comment>
<comment type="caution">
    <text evidence="4">The sequence shown here is derived from an EMBL/GenBank/DDBJ whole genome shotgun (WGS) entry which is preliminary data.</text>
</comment>
<dbReference type="PROSITE" id="PS51318">
    <property type="entry name" value="TAT"/>
    <property type="match status" value="1"/>
</dbReference>
<proteinExistence type="inferred from homology"/>
<dbReference type="InterPro" id="IPR013320">
    <property type="entry name" value="ConA-like_dom_sf"/>
</dbReference>
<organism evidence="4 5">
    <name type="scientific">Paenirhodobacter populi</name>
    <dbReference type="NCBI Taxonomy" id="2306993"/>
    <lineage>
        <taxon>Bacteria</taxon>
        <taxon>Pseudomonadati</taxon>
        <taxon>Pseudomonadota</taxon>
        <taxon>Alphaproteobacteria</taxon>
        <taxon>Rhodobacterales</taxon>
        <taxon>Rhodobacter group</taxon>
        <taxon>Paenirhodobacter</taxon>
    </lineage>
</organism>
<name>A0A443ITP3_9RHOB</name>
<evidence type="ECO:0000256" key="1">
    <source>
        <dbReference type="ARBA" id="ARBA00006865"/>
    </source>
</evidence>
<dbReference type="SUPFAM" id="SSF49899">
    <property type="entry name" value="Concanavalin A-like lectins/glucanases"/>
    <property type="match status" value="1"/>
</dbReference>
<keyword evidence="5" id="KW-1185">Reference proteome</keyword>
<feature type="signal peptide" evidence="2">
    <location>
        <begin position="1"/>
        <end position="28"/>
    </location>
</feature>
<evidence type="ECO:0000256" key="2">
    <source>
        <dbReference type="SAM" id="SignalP"/>
    </source>
</evidence>
<keyword evidence="4" id="KW-0378">Hydrolase</keyword>
<dbReference type="PROSITE" id="PS51762">
    <property type="entry name" value="GH16_2"/>
    <property type="match status" value="1"/>
</dbReference>
<evidence type="ECO:0000313" key="4">
    <source>
        <dbReference type="EMBL" id="RWR11072.1"/>
    </source>
</evidence>
<dbReference type="EMBL" id="SAUW01000011">
    <property type="protein sequence ID" value="RWR11072.1"/>
    <property type="molecule type" value="Genomic_DNA"/>
</dbReference>
<accession>A0A443ITP3</accession>
<dbReference type="AlphaFoldDB" id="A0A443ITP3"/>
<keyword evidence="2" id="KW-0732">Signal</keyword>
<dbReference type="GO" id="GO:0005975">
    <property type="term" value="P:carbohydrate metabolic process"/>
    <property type="evidence" value="ECO:0007669"/>
    <property type="project" value="InterPro"/>
</dbReference>
<dbReference type="PANTHER" id="PTHR10963:SF55">
    <property type="entry name" value="GLYCOSIDE HYDROLASE FAMILY 16 PROTEIN"/>
    <property type="match status" value="1"/>
</dbReference>
<feature type="chain" id="PRO_5019028633" evidence="2">
    <location>
        <begin position="29"/>
        <end position="307"/>
    </location>
</feature>
<evidence type="ECO:0000313" key="5">
    <source>
        <dbReference type="Proteomes" id="UP000285710"/>
    </source>
</evidence>
<gene>
    <name evidence="4" type="ORF">D2T33_12140</name>
</gene>
<dbReference type="RefSeq" id="WP_128269944.1">
    <property type="nucleotide sequence ID" value="NZ_SAUW01000011.1"/>
</dbReference>
<evidence type="ECO:0000259" key="3">
    <source>
        <dbReference type="PROSITE" id="PS51762"/>
    </source>
</evidence>
<reference evidence="4 5" key="2">
    <citation type="submission" date="2019-01" db="EMBL/GenBank/DDBJ databases">
        <authorList>
            <person name="Li Y."/>
        </authorList>
    </citation>
    <scope>NUCLEOTIDE SEQUENCE [LARGE SCALE GENOMIC DNA]</scope>
    <source>
        <strain evidence="4 5">2D-5</strain>
    </source>
</reference>
<reference evidence="4 5" key="1">
    <citation type="submission" date="2019-01" db="EMBL/GenBank/DDBJ databases">
        <title>Sinorhodobacter populi sp. nov. isolated from the symptomatic bark tissue of Populus euramericana canker.</title>
        <authorList>
            <person name="Xu G."/>
        </authorList>
    </citation>
    <scope>NUCLEOTIDE SEQUENCE [LARGE SCALE GENOMIC DNA]</scope>
    <source>
        <strain evidence="4 5">2D-5</strain>
    </source>
</reference>